<dbReference type="PANTHER" id="PTHR46082:SF6">
    <property type="entry name" value="AAA+ ATPASE DOMAIN-CONTAINING PROTEIN-RELATED"/>
    <property type="match status" value="1"/>
</dbReference>
<dbReference type="AlphaFoldDB" id="A0AA38VMU2"/>
<organism evidence="1 2">
    <name type="scientific">Coniochaeta hoffmannii</name>
    <dbReference type="NCBI Taxonomy" id="91930"/>
    <lineage>
        <taxon>Eukaryota</taxon>
        <taxon>Fungi</taxon>
        <taxon>Dikarya</taxon>
        <taxon>Ascomycota</taxon>
        <taxon>Pezizomycotina</taxon>
        <taxon>Sordariomycetes</taxon>
        <taxon>Sordariomycetidae</taxon>
        <taxon>Coniochaetales</taxon>
        <taxon>Coniochaetaceae</taxon>
        <taxon>Coniochaeta</taxon>
    </lineage>
</organism>
<dbReference type="EMBL" id="JANBVN010000170">
    <property type="protein sequence ID" value="KAJ9136790.1"/>
    <property type="molecule type" value="Genomic_DNA"/>
</dbReference>
<dbReference type="SUPFAM" id="SSF48452">
    <property type="entry name" value="TPR-like"/>
    <property type="match status" value="1"/>
</dbReference>
<comment type="caution">
    <text evidence="1">The sequence shown here is derived from an EMBL/GenBank/DDBJ whole genome shotgun (WGS) entry which is preliminary data.</text>
</comment>
<dbReference type="SUPFAM" id="SSF52540">
    <property type="entry name" value="P-loop containing nucleoside triphosphate hydrolases"/>
    <property type="match status" value="1"/>
</dbReference>
<dbReference type="Pfam" id="PF13374">
    <property type="entry name" value="TPR_10"/>
    <property type="match status" value="1"/>
</dbReference>
<keyword evidence="2" id="KW-1185">Reference proteome</keyword>
<dbReference type="Gene3D" id="3.40.50.300">
    <property type="entry name" value="P-loop containing nucleotide triphosphate hydrolases"/>
    <property type="match status" value="1"/>
</dbReference>
<dbReference type="InterPro" id="IPR011990">
    <property type="entry name" value="TPR-like_helical_dom_sf"/>
</dbReference>
<dbReference type="SUPFAM" id="SSF53474">
    <property type="entry name" value="alpha/beta-Hydrolases"/>
    <property type="match status" value="1"/>
</dbReference>
<proteinExistence type="predicted"/>
<accession>A0AA38VMU2</accession>
<dbReference type="Proteomes" id="UP001174691">
    <property type="component" value="Unassembled WGS sequence"/>
</dbReference>
<dbReference type="PANTHER" id="PTHR46082">
    <property type="entry name" value="ATP/GTP-BINDING PROTEIN-RELATED"/>
    <property type="match status" value="1"/>
</dbReference>
<dbReference type="InterPro" id="IPR053137">
    <property type="entry name" value="NLR-like"/>
</dbReference>
<evidence type="ECO:0000313" key="2">
    <source>
        <dbReference type="Proteomes" id="UP001174691"/>
    </source>
</evidence>
<dbReference type="InterPro" id="IPR027417">
    <property type="entry name" value="P-loop_NTPase"/>
</dbReference>
<name>A0AA38VMU2_9PEZI</name>
<evidence type="ECO:0000313" key="1">
    <source>
        <dbReference type="EMBL" id="KAJ9136790.1"/>
    </source>
</evidence>
<dbReference type="InterPro" id="IPR029058">
    <property type="entry name" value="AB_hydrolase_fold"/>
</dbReference>
<feature type="non-terminal residue" evidence="1">
    <location>
        <position position="1"/>
    </location>
</feature>
<dbReference type="Gene3D" id="1.25.40.10">
    <property type="entry name" value="Tetratricopeptide repeat domain"/>
    <property type="match status" value="1"/>
</dbReference>
<sequence length="848" mass="94750">PTTYDQALSNLGKLHYSTRTSDGIRQLFRRRQHTAAGGAGADQQPLQPVPVAASVPHKTFPSGIKLLHCPESPTTDVVFALLPSELPTARVLTFGYDAYVADWRGVVSQNRIGNHAWNLLTSLASYRERDDTNERPIVFVCHSLGGLVCKDALVRSRERPEPHLQNILQYTRGIAFLGTPHHGAGLARWAELLSRSIGVVKQTNPEIVAVLRSESEVLTRIQDSFHTMVMARSREGAGLIDICCFYEELPLLGVGQVVVPRHSAILPGYIPIGIHSNHMDMARFVAADDPGFVAVCGELRRWMRQLDGAKARHPVSASRQNDSPPDLLGGSRSSSRFLVPYTSNSDFVGRSGSIALRARGRWEDADYAGVRILATTLQQTRPEVLVFWVHASSAERFRQAYAFIAKECRIPGHDDPKVDVLPLVKRWLEGKGRGRWLIVIDNADDTQVFFGRRAEPATTHTSGLEEKVGSYIPDYTHGSVLVTTRNKETGSRLANGKRPIEVGQMDEDESYRLLRTKLEDEELDRDELLVLSSRLEYLPLALVQATAFIQENTIPVSEYLRLLGQSDQELVDLLSEEFETAGRDSETSRAVTETWILSFEQIQRQNGFAGELLSLMSLFDRQAIPLAFLSHYSEQQQDQQARGQVQLTKALGVLKAFSFVKEDKGEGFDMHRLVQLVTRKWLACKGTMRQFATQALLAVSPNYPYGKHENRAICGAYLAHVYAVLKLEGTGSRDERLARASVLHCAAGYFDYQGRWKQAEGFLIQATSIQGELLGEEHPDTLSSMADLASTYRNQGRWKEAESLQMQAMEVRKRVLGEEHPDTLISMGNLASTYRDQGRWEEAESLEV</sequence>
<protein>
    <submittedName>
        <fullName evidence="1">Kinesin light chain</fullName>
    </submittedName>
</protein>
<gene>
    <name evidence="1" type="ORF">NKR19_g8425</name>
</gene>
<reference evidence="1" key="1">
    <citation type="submission" date="2022-07" db="EMBL/GenBank/DDBJ databases">
        <title>Fungi with potential for degradation of polypropylene.</title>
        <authorList>
            <person name="Gostincar C."/>
        </authorList>
    </citation>
    <scope>NUCLEOTIDE SEQUENCE</scope>
    <source>
        <strain evidence="1">EXF-13287</strain>
    </source>
</reference>
<dbReference type="Gene3D" id="3.40.50.1820">
    <property type="entry name" value="alpha/beta hydrolase"/>
    <property type="match status" value="1"/>
</dbReference>
<dbReference type="Pfam" id="PF13424">
    <property type="entry name" value="TPR_12"/>
    <property type="match status" value="1"/>
</dbReference>